<feature type="domain" description="GGDEF" evidence="3">
    <location>
        <begin position="555"/>
        <end position="678"/>
    </location>
</feature>
<name>A0A364NJ08_9GAMM</name>
<keyword evidence="2" id="KW-1133">Transmembrane helix</keyword>
<accession>A0A364NJ08</accession>
<dbReference type="PANTHER" id="PTHR46663:SF2">
    <property type="entry name" value="GGDEF DOMAIN-CONTAINING PROTEIN"/>
    <property type="match status" value="1"/>
</dbReference>
<evidence type="ECO:0000256" key="1">
    <source>
        <dbReference type="ARBA" id="ARBA00001946"/>
    </source>
</evidence>
<dbReference type="InterPro" id="IPR003018">
    <property type="entry name" value="GAF"/>
</dbReference>
<evidence type="ECO:0000313" key="5">
    <source>
        <dbReference type="Proteomes" id="UP000250744"/>
    </source>
</evidence>
<keyword evidence="2" id="KW-0812">Transmembrane</keyword>
<dbReference type="Pfam" id="PF13185">
    <property type="entry name" value="GAF_2"/>
    <property type="match status" value="1"/>
</dbReference>
<dbReference type="AlphaFoldDB" id="A0A364NJ08"/>
<dbReference type="Proteomes" id="UP000250744">
    <property type="component" value="Unassembled WGS sequence"/>
</dbReference>
<sequence length="678" mass="76434">MLVSTSAFGLEKVSLQLKWTHAFQFAGYYAAIDQGFYEQAGLEVSLIEGAPGINATQQVISRQTDFGVGTSSLLLDLDQGNEVVLLANIFQHSPQVIISKADTALQSIHTIADKPIMLEEGADELIAYLMYESIFLDQEKRLPHTFSIEDLMTGNVDAMSAYITHEPYYLDLANFRYHIYTPRSVGIDFYGDNLFTSKAFAQQRPDIVSAFTQASLKGWTYALQNPEYIIELILEQYTQTHSASFLQFEASRMHQLIRPELIEIGYINPGRWAHIHNTYQSLNLLSTTLDLSEFVFKHPSHKIQSWFAPLIITSLIASLVSGIALYIYRVNLKLNTLLRQKNKAAVLQRHRNKLLEMIAADQPIELILQETVLSVEAYNPKTFCSILLYHPDTETLHIGAAPSLPKEYNQAIDGIKIGPTVGACGSAAYLKKRVITADIDLHPFWKNYKHLPLKHGLKACWSEPIMRKNGQLLGTFAIYHTKVSEPTFDDIQLIRESAQLAEIAIERHLAYDELRKSEERHRHLAQHDPLTGLANRSLFSDRLDQSLKHAKRHSSSFAVLLIDLNGFKPINDEFGHNFGDLVLKEVADRLTLIVRESDTVSRIGGDEFVILLHNVDSLVTARQVVDKIHLAFANPFCEPNSVTLSCSIGIALYPDDGESEIELTQVADLRMYQNKQGR</sequence>
<keyword evidence="5" id="KW-1185">Reference proteome</keyword>
<dbReference type="Pfam" id="PF00990">
    <property type="entry name" value="GGDEF"/>
    <property type="match status" value="1"/>
</dbReference>
<dbReference type="CDD" id="cd01949">
    <property type="entry name" value="GGDEF"/>
    <property type="match status" value="1"/>
</dbReference>
<dbReference type="InterPro" id="IPR052163">
    <property type="entry name" value="DGC-Regulatory_Protein"/>
</dbReference>
<dbReference type="OrthoDB" id="9180959at2"/>
<dbReference type="SUPFAM" id="SSF55781">
    <property type="entry name" value="GAF domain-like"/>
    <property type="match status" value="1"/>
</dbReference>
<reference evidence="4 5" key="1">
    <citation type="submission" date="2018-06" db="EMBL/GenBank/DDBJ databases">
        <title>Nitrincola tibetense sp. nov., isolated from Lake XuguoCo on Tibetan Plateau.</title>
        <authorList>
            <person name="Xing P."/>
        </authorList>
    </citation>
    <scope>NUCLEOTIDE SEQUENCE [LARGE SCALE GENOMIC DNA]</scope>
    <source>
        <strain evidence="5">xg18</strain>
    </source>
</reference>
<dbReference type="InterPro" id="IPR029787">
    <property type="entry name" value="Nucleotide_cyclase"/>
</dbReference>
<dbReference type="Pfam" id="PF09084">
    <property type="entry name" value="NMT1"/>
    <property type="match status" value="1"/>
</dbReference>
<organism evidence="4 5">
    <name type="scientific">Nitrincola tibetensis</name>
    <dbReference type="NCBI Taxonomy" id="2219697"/>
    <lineage>
        <taxon>Bacteria</taxon>
        <taxon>Pseudomonadati</taxon>
        <taxon>Pseudomonadota</taxon>
        <taxon>Gammaproteobacteria</taxon>
        <taxon>Oceanospirillales</taxon>
        <taxon>Oceanospirillaceae</taxon>
        <taxon>Nitrincola</taxon>
    </lineage>
</organism>
<dbReference type="PANTHER" id="PTHR46663">
    <property type="entry name" value="DIGUANYLATE CYCLASE DGCT-RELATED"/>
    <property type="match status" value="1"/>
</dbReference>
<keyword evidence="2" id="KW-0472">Membrane</keyword>
<dbReference type="InterPro" id="IPR029016">
    <property type="entry name" value="GAF-like_dom_sf"/>
</dbReference>
<dbReference type="SMART" id="SM00267">
    <property type="entry name" value="GGDEF"/>
    <property type="match status" value="1"/>
</dbReference>
<dbReference type="GO" id="GO:0003824">
    <property type="term" value="F:catalytic activity"/>
    <property type="evidence" value="ECO:0007669"/>
    <property type="project" value="UniProtKB-ARBA"/>
</dbReference>
<comment type="caution">
    <text evidence="4">The sequence shown here is derived from an EMBL/GenBank/DDBJ whole genome shotgun (WGS) entry which is preliminary data.</text>
</comment>
<dbReference type="Gene3D" id="3.40.190.10">
    <property type="entry name" value="Periplasmic binding protein-like II"/>
    <property type="match status" value="2"/>
</dbReference>
<dbReference type="Gene3D" id="3.30.450.40">
    <property type="match status" value="1"/>
</dbReference>
<dbReference type="PROSITE" id="PS50887">
    <property type="entry name" value="GGDEF"/>
    <property type="match status" value="1"/>
</dbReference>
<dbReference type="SUPFAM" id="SSF55073">
    <property type="entry name" value="Nucleotide cyclase"/>
    <property type="match status" value="1"/>
</dbReference>
<evidence type="ECO:0000259" key="3">
    <source>
        <dbReference type="PROSITE" id="PS50887"/>
    </source>
</evidence>
<dbReference type="Gene3D" id="3.30.70.270">
    <property type="match status" value="1"/>
</dbReference>
<dbReference type="SMART" id="SM00065">
    <property type="entry name" value="GAF"/>
    <property type="match status" value="1"/>
</dbReference>
<dbReference type="FunFam" id="3.30.70.270:FF:000001">
    <property type="entry name" value="Diguanylate cyclase domain protein"/>
    <property type="match status" value="1"/>
</dbReference>
<protein>
    <submittedName>
        <fullName evidence="4">PAS domain S-box protein</fullName>
    </submittedName>
</protein>
<dbReference type="RefSeq" id="WP_112160156.1">
    <property type="nucleotide sequence ID" value="NZ_QKRX01000013.1"/>
</dbReference>
<dbReference type="InterPro" id="IPR015168">
    <property type="entry name" value="SsuA/THI5"/>
</dbReference>
<feature type="transmembrane region" description="Helical" evidence="2">
    <location>
        <begin position="306"/>
        <end position="328"/>
    </location>
</feature>
<comment type="cofactor">
    <cofactor evidence="1">
        <name>Mg(2+)</name>
        <dbReference type="ChEBI" id="CHEBI:18420"/>
    </cofactor>
</comment>
<proteinExistence type="predicted"/>
<gene>
    <name evidence="4" type="ORF">DN062_15200</name>
</gene>
<dbReference type="EMBL" id="QKRX01000013">
    <property type="protein sequence ID" value="RAU17052.1"/>
    <property type="molecule type" value="Genomic_DNA"/>
</dbReference>
<dbReference type="InterPro" id="IPR043128">
    <property type="entry name" value="Rev_trsase/Diguanyl_cyclase"/>
</dbReference>
<dbReference type="InterPro" id="IPR000160">
    <property type="entry name" value="GGDEF_dom"/>
</dbReference>
<dbReference type="NCBIfam" id="TIGR00254">
    <property type="entry name" value="GGDEF"/>
    <property type="match status" value="1"/>
</dbReference>
<dbReference type="SUPFAM" id="SSF53850">
    <property type="entry name" value="Periplasmic binding protein-like II"/>
    <property type="match status" value="1"/>
</dbReference>
<evidence type="ECO:0000256" key="2">
    <source>
        <dbReference type="SAM" id="Phobius"/>
    </source>
</evidence>
<evidence type="ECO:0000313" key="4">
    <source>
        <dbReference type="EMBL" id="RAU17052.1"/>
    </source>
</evidence>